<evidence type="ECO:0000256" key="2">
    <source>
        <dbReference type="ARBA" id="ARBA00013855"/>
    </source>
</evidence>
<dbReference type="EMBL" id="SVCM01000060">
    <property type="protein sequence ID" value="MBE6059582.1"/>
    <property type="molecule type" value="Genomic_DNA"/>
</dbReference>
<protein>
    <recommendedName>
        <fullName evidence="2 5">Cell shape-determining protein MreC</fullName>
    </recommendedName>
    <alternativeName>
        <fullName evidence="4 5">Cell shape protein MreC</fullName>
    </alternativeName>
</protein>
<dbReference type="NCBIfam" id="TIGR00219">
    <property type="entry name" value="mreC"/>
    <property type="match status" value="1"/>
</dbReference>
<dbReference type="Gene3D" id="2.40.10.350">
    <property type="entry name" value="Rod shape-determining protein MreC, domain 2"/>
    <property type="match status" value="1"/>
</dbReference>
<comment type="similarity">
    <text evidence="1 5">Belongs to the MreC family.</text>
</comment>
<dbReference type="Pfam" id="PF04085">
    <property type="entry name" value="MreC"/>
    <property type="match status" value="1"/>
</dbReference>
<organism evidence="7 8">
    <name type="scientific">Clostridium sulfidigenes</name>
    <dbReference type="NCBI Taxonomy" id="318464"/>
    <lineage>
        <taxon>Bacteria</taxon>
        <taxon>Bacillati</taxon>
        <taxon>Bacillota</taxon>
        <taxon>Clostridia</taxon>
        <taxon>Eubacteriales</taxon>
        <taxon>Clostridiaceae</taxon>
        <taxon>Clostridium</taxon>
    </lineage>
</organism>
<evidence type="ECO:0000256" key="4">
    <source>
        <dbReference type="ARBA" id="ARBA00032089"/>
    </source>
</evidence>
<evidence type="ECO:0000256" key="3">
    <source>
        <dbReference type="ARBA" id="ARBA00022960"/>
    </source>
</evidence>
<dbReference type="PANTHER" id="PTHR34138">
    <property type="entry name" value="CELL SHAPE-DETERMINING PROTEIN MREC"/>
    <property type="match status" value="1"/>
</dbReference>
<reference evidence="7" key="1">
    <citation type="submission" date="2019-04" db="EMBL/GenBank/DDBJ databases">
        <title>Evolution of Biomass-Degrading Anaerobic Consortia Revealed by Metagenomics.</title>
        <authorList>
            <person name="Peng X."/>
        </authorList>
    </citation>
    <scope>NUCLEOTIDE SEQUENCE</scope>
    <source>
        <strain evidence="7">SIG254</strain>
    </source>
</reference>
<dbReference type="PANTHER" id="PTHR34138:SF1">
    <property type="entry name" value="CELL SHAPE-DETERMINING PROTEIN MREC"/>
    <property type="match status" value="1"/>
</dbReference>
<keyword evidence="3 5" id="KW-0133">Cell shape</keyword>
<dbReference type="GO" id="GO:0005886">
    <property type="term" value="C:plasma membrane"/>
    <property type="evidence" value="ECO:0007669"/>
    <property type="project" value="TreeGrafter"/>
</dbReference>
<evidence type="ECO:0000256" key="1">
    <source>
        <dbReference type="ARBA" id="ARBA00009369"/>
    </source>
</evidence>
<accession>A0A927W316</accession>
<dbReference type="PIRSF" id="PIRSF038471">
    <property type="entry name" value="MreC"/>
    <property type="match status" value="1"/>
</dbReference>
<dbReference type="InterPro" id="IPR042175">
    <property type="entry name" value="Cell/Rod_MreC_2"/>
</dbReference>
<evidence type="ECO:0000259" key="6">
    <source>
        <dbReference type="Pfam" id="PF04085"/>
    </source>
</evidence>
<feature type="domain" description="Rod shape-determining protein MreC beta-barrel core" evidence="6">
    <location>
        <begin position="127"/>
        <end position="271"/>
    </location>
</feature>
<evidence type="ECO:0000256" key="5">
    <source>
        <dbReference type="PIRNR" id="PIRNR038471"/>
    </source>
</evidence>
<name>A0A927W316_9CLOT</name>
<gene>
    <name evidence="7" type="primary">mreC</name>
    <name evidence="7" type="ORF">E7215_05335</name>
</gene>
<comment type="caution">
    <text evidence="7">The sequence shown here is derived from an EMBL/GenBank/DDBJ whole genome shotgun (WGS) entry which is preliminary data.</text>
</comment>
<dbReference type="AlphaFoldDB" id="A0A927W316"/>
<proteinExistence type="inferred from homology"/>
<comment type="function">
    <text evidence="5">Involved in formation and maintenance of cell shape.</text>
</comment>
<dbReference type="InterPro" id="IPR055342">
    <property type="entry name" value="MreC_beta-barrel_core"/>
</dbReference>
<dbReference type="Proteomes" id="UP000768462">
    <property type="component" value="Unassembled WGS sequence"/>
</dbReference>
<dbReference type="GO" id="GO:0008360">
    <property type="term" value="P:regulation of cell shape"/>
    <property type="evidence" value="ECO:0007669"/>
    <property type="project" value="UniProtKB-KW"/>
</dbReference>
<sequence>MKIFKNKLAVIVILLSVSFLGLIGYSVQKDKMSMVENGVGSAINSVQGVVYKIGSKIKSSFSLVLNIGNIKSENDELKNQNEKLKFNAIQNDLLRKENDRLRGMLNFASANAQYNYIGVDILGLVGNNFLDGYVINKGEKDGIEKGMIALEGEGLVGQITSVGSNWSIVQSICNENMAVAGYVLSTEESNGIVKGYKGNEDKFLTEITGLSLDSKIKEGDTILTSGLGGIYPKGIKIGDVLEIYEDRAKVVKSAIVKPSVDFNKVEQLVIIVPKEKRDVKN</sequence>
<evidence type="ECO:0000313" key="7">
    <source>
        <dbReference type="EMBL" id="MBE6059582.1"/>
    </source>
</evidence>
<dbReference type="InterPro" id="IPR042177">
    <property type="entry name" value="Cell/Rod_1"/>
</dbReference>
<dbReference type="InterPro" id="IPR007221">
    <property type="entry name" value="MreC"/>
</dbReference>
<evidence type="ECO:0000313" key="8">
    <source>
        <dbReference type="Proteomes" id="UP000768462"/>
    </source>
</evidence>
<dbReference type="Gene3D" id="2.40.10.340">
    <property type="entry name" value="Rod shape-determining protein MreC, domain 1"/>
    <property type="match status" value="1"/>
</dbReference>